<dbReference type="AlphaFoldDB" id="A0A915KMI9"/>
<dbReference type="WBParaSite" id="nRc.2.0.1.t38996-RA">
    <property type="protein sequence ID" value="nRc.2.0.1.t38996-RA"/>
    <property type="gene ID" value="nRc.2.0.1.g38996"/>
</dbReference>
<keyword evidence="1" id="KW-1185">Reference proteome</keyword>
<evidence type="ECO:0000313" key="1">
    <source>
        <dbReference type="Proteomes" id="UP000887565"/>
    </source>
</evidence>
<proteinExistence type="predicted"/>
<evidence type="ECO:0000313" key="2">
    <source>
        <dbReference type="WBParaSite" id="nRc.2.0.1.t38996-RA"/>
    </source>
</evidence>
<protein>
    <submittedName>
        <fullName evidence="2">Uncharacterized protein</fullName>
    </submittedName>
</protein>
<accession>A0A915KMI9</accession>
<dbReference type="Proteomes" id="UP000887565">
    <property type="component" value="Unplaced"/>
</dbReference>
<sequence length="126" mass="13815">MKSALVASNSFNFPKNSSLLAAKFFKNERPSDGTMAKSTQKLLLSFTTTPPLQYSLRSLLFFVENRSFFCSGDCGSCLSLETEDTKKSAYCLSLAICTKASSNKSSKSENCPTSFEKVKLFVASDE</sequence>
<organism evidence="1 2">
    <name type="scientific">Romanomermis culicivorax</name>
    <name type="common">Nematode worm</name>
    <dbReference type="NCBI Taxonomy" id="13658"/>
    <lineage>
        <taxon>Eukaryota</taxon>
        <taxon>Metazoa</taxon>
        <taxon>Ecdysozoa</taxon>
        <taxon>Nematoda</taxon>
        <taxon>Enoplea</taxon>
        <taxon>Dorylaimia</taxon>
        <taxon>Mermithida</taxon>
        <taxon>Mermithoidea</taxon>
        <taxon>Mermithidae</taxon>
        <taxon>Romanomermis</taxon>
    </lineage>
</organism>
<name>A0A915KMI9_ROMCU</name>
<reference evidence="2" key="1">
    <citation type="submission" date="2022-11" db="UniProtKB">
        <authorList>
            <consortium name="WormBaseParasite"/>
        </authorList>
    </citation>
    <scope>IDENTIFICATION</scope>
</reference>